<gene>
    <name evidence="3" type="ORF">ACAOBT_LOCUS20688</name>
</gene>
<comment type="caution">
    <text evidence="3">The sequence shown here is derived from an EMBL/GenBank/DDBJ whole genome shotgun (WGS) entry which is preliminary data.</text>
</comment>
<sequence length="189" mass="21573">MTDSESTEVIRRIKQLNNQNLKLSRLLSTALALVTEDNAGVSKLREETASLSQTLNVLEKEKDELQQQLDVIEPPGSLKREVRNLEHEHSELRAKLDEALSVVSTGHTEIEQLRSEDEQLRRTLEEMEAERAYLMTQLKQIEEQKNALSHESFVLKEKLAHIESIQETLTSSENVSMNSREIELSDPSP</sequence>
<dbReference type="OrthoDB" id="6761273at2759"/>
<evidence type="ECO:0000256" key="1">
    <source>
        <dbReference type="SAM" id="Coils"/>
    </source>
</evidence>
<proteinExistence type="predicted"/>
<dbReference type="Proteomes" id="UP001152888">
    <property type="component" value="Unassembled WGS sequence"/>
</dbReference>
<evidence type="ECO:0000313" key="3">
    <source>
        <dbReference type="EMBL" id="CAH1992130.1"/>
    </source>
</evidence>
<name>A0A9P0PMT7_ACAOB</name>
<protein>
    <submittedName>
        <fullName evidence="3">Uncharacterized protein</fullName>
    </submittedName>
</protein>
<keyword evidence="1" id="KW-0175">Coiled coil</keyword>
<feature type="region of interest" description="Disordered" evidence="2">
    <location>
        <begin position="170"/>
        <end position="189"/>
    </location>
</feature>
<dbReference type="Gene3D" id="1.10.287.1490">
    <property type="match status" value="1"/>
</dbReference>
<feature type="coiled-coil region" evidence="1">
    <location>
        <begin position="41"/>
        <end position="158"/>
    </location>
</feature>
<dbReference type="AlphaFoldDB" id="A0A9P0PMT7"/>
<organism evidence="3 4">
    <name type="scientific">Acanthoscelides obtectus</name>
    <name type="common">Bean weevil</name>
    <name type="synonym">Bruchus obtectus</name>
    <dbReference type="NCBI Taxonomy" id="200917"/>
    <lineage>
        <taxon>Eukaryota</taxon>
        <taxon>Metazoa</taxon>
        <taxon>Ecdysozoa</taxon>
        <taxon>Arthropoda</taxon>
        <taxon>Hexapoda</taxon>
        <taxon>Insecta</taxon>
        <taxon>Pterygota</taxon>
        <taxon>Neoptera</taxon>
        <taxon>Endopterygota</taxon>
        <taxon>Coleoptera</taxon>
        <taxon>Polyphaga</taxon>
        <taxon>Cucujiformia</taxon>
        <taxon>Chrysomeloidea</taxon>
        <taxon>Chrysomelidae</taxon>
        <taxon>Bruchinae</taxon>
        <taxon>Bruchini</taxon>
        <taxon>Acanthoscelides</taxon>
    </lineage>
</organism>
<dbReference type="EMBL" id="CAKOFQ010007135">
    <property type="protein sequence ID" value="CAH1992130.1"/>
    <property type="molecule type" value="Genomic_DNA"/>
</dbReference>
<feature type="compositionally biased region" description="Polar residues" evidence="2">
    <location>
        <begin position="170"/>
        <end position="179"/>
    </location>
</feature>
<evidence type="ECO:0000313" key="4">
    <source>
        <dbReference type="Proteomes" id="UP001152888"/>
    </source>
</evidence>
<evidence type="ECO:0000256" key="2">
    <source>
        <dbReference type="SAM" id="MobiDB-lite"/>
    </source>
</evidence>
<reference evidence="3" key="1">
    <citation type="submission" date="2022-03" db="EMBL/GenBank/DDBJ databases">
        <authorList>
            <person name="Sayadi A."/>
        </authorList>
    </citation>
    <scope>NUCLEOTIDE SEQUENCE</scope>
</reference>
<keyword evidence="4" id="KW-1185">Reference proteome</keyword>
<accession>A0A9P0PMT7</accession>